<keyword evidence="2" id="KW-1185">Reference proteome</keyword>
<name>A0AAV9D7A8_ACOCL</name>
<reference evidence="1" key="2">
    <citation type="submission" date="2023-06" db="EMBL/GenBank/DDBJ databases">
        <authorList>
            <person name="Ma L."/>
            <person name="Liu K.-W."/>
            <person name="Li Z."/>
            <person name="Hsiao Y.-Y."/>
            <person name="Qi Y."/>
            <person name="Fu T."/>
            <person name="Tang G."/>
            <person name="Zhang D."/>
            <person name="Sun W.-H."/>
            <person name="Liu D.-K."/>
            <person name="Li Y."/>
            <person name="Chen G.-Z."/>
            <person name="Liu X.-D."/>
            <person name="Liao X.-Y."/>
            <person name="Jiang Y.-T."/>
            <person name="Yu X."/>
            <person name="Hao Y."/>
            <person name="Huang J."/>
            <person name="Zhao X.-W."/>
            <person name="Ke S."/>
            <person name="Chen Y.-Y."/>
            <person name="Wu W.-L."/>
            <person name="Hsu J.-L."/>
            <person name="Lin Y.-F."/>
            <person name="Huang M.-D."/>
            <person name="Li C.-Y."/>
            <person name="Huang L."/>
            <person name="Wang Z.-W."/>
            <person name="Zhao X."/>
            <person name="Zhong W.-Y."/>
            <person name="Peng D.-H."/>
            <person name="Ahmad S."/>
            <person name="Lan S."/>
            <person name="Zhang J.-S."/>
            <person name="Tsai W.-C."/>
            <person name="Van De Peer Y."/>
            <person name="Liu Z.-J."/>
        </authorList>
    </citation>
    <scope>NUCLEOTIDE SEQUENCE</scope>
    <source>
        <strain evidence="1">CP</strain>
        <tissue evidence="1">Leaves</tissue>
    </source>
</reference>
<proteinExistence type="predicted"/>
<accession>A0AAV9D7A8</accession>
<sequence>MAWTTCSMNPHWHPMFSEWTTINVKAAQQKKINRLIEAHRPSILRESTTLLEPTDLASLKVDQDQVKGG</sequence>
<dbReference type="Proteomes" id="UP001180020">
    <property type="component" value="Unassembled WGS sequence"/>
</dbReference>
<dbReference type="AlphaFoldDB" id="A0AAV9D7A8"/>
<evidence type="ECO:0000313" key="1">
    <source>
        <dbReference type="EMBL" id="KAK1296821.1"/>
    </source>
</evidence>
<protein>
    <submittedName>
        <fullName evidence="1">Uncharacterized protein</fullName>
    </submittedName>
</protein>
<comment type="caution">
    <text evidence="1">The sequence shown here is derived from an EMBL/GenBank/DDBJ whole genome shotgun (WGS) entry which is preliminary data.</text>
</comment>
<evidence type="ECO:0000313" key="2">
    <source>
        <dbReference type="Proteomes" id="UP001180020"/>
    </source>
</evidence>
<gene>
    <name evidence="1" type="ORF">QJS10_CPB15g00840</name>
</gene>
<reference evidence="1" key="1">
    <citation type="journal article" date="2023" name="Nat. Commun.">
        <title>Diploid and tetraploid genomes of Acorus and the evolution of monocots.</title>
        <authorList>
            <person name="Ma L."/>
            <person name="Liu K.W."/>
            <person name="Li Z."/>
            <person name="Hsiao Y.Y."/>
            <person name="Qi Y."/>
            <person name="Fu T."/>
            <person name="Tang G.D."/>
            <person name="Zhang D."/>
            <person name="Sun W.H."/>
            <person name="Liu D.K."/>
            <person name="Li Y."/>
            <person name="Chen G.Z."/>
            <person name="Liu X.D."/>
            <person name="Liao X.Y."/>
            <person name="Jiang Y.T."/>
            <person name="Yu X."/>
            <person name="Hao Y."/>
            <person name="Huang J."/>
            <person name="Zhao X.W."/>
            <person name="Ke S."/>
            <person name="Chen Y.Y."/>
            <person name="Wu W.L."/>
            <person name="Hsu J.L."/>
            <person name="Lin Y.F."/>
            <person name="Huang M.D."/>
            <person name="Li C.Y."/>
            <person name="Huang L."/>
            <person name="Wang Z.W."/>
            <person name="Zhao X."/>
            <person name="Zhong W.Y."/>
            <person name="Peng D.H."/>
            <person name="Ahmad S."/>
            <person name="Lan S."/>
            <person name="Zhang J.S."/>
            <person name="Tsai W.C."/>
            <person name="Van de Peer Y."/>
            <person name="Liu Z.J."/>
        </authorList>
    </citation>
    <scope>NUCLEOTIDE SEQUENCE</scope>
    <source>
        <strain evidence="1">CP</strain>
    </source>
</reference>
<organism evidence="1 2">
    <name type="scientific">Acorus calamus</name>
    <name type="common">Sweet flag</name>
    <dbReference type="NCBI Taxonomy" id="4465"/>
    <lineage>
        <taxon>Eukaryota</taxon>
        <taxon>Viridiplantae</taxon>
        <taxon>Streptophyta</taxon>
        <taxon>Embryophyta</taxon>
        <taxon>Tracheophyta</taxon>
        <taxon>Spermatophyta</taxon>
        <taxon>Magnoliopsida</taxon>
        <taxon>Liliopsida</taxon>
        <taxon>Acoraceae</taxon>
        <taxon>Acorus</taxon>
    </lineage>
</organism>
<dbReference type="EMBL" id="JAUJYO010000015">
    <property type="protein sequence ID" value="KAK1296821.1"/>
    <property type="molecule type" value="Genomic_DNA"/>
</dbReference>